<dbReference type="PANTHER" id="PTHR40079">
    <property type="entry name" value="MANNAN ENDO-1,4-BETA-MANNOSIDASE E-RELATED"/>
    <property type="match status" value="1"/>
</dbReference>
<dbReference type="Gene3D" id="3.20.20.80">
    <property type="entry name" value="Glycosidases"/>
    <property type="match status" value="1"/>
</dbReference>
<dbReference type="AlphaFoldDB" id="A0A9N8DP44"/>
<organism evidence="6 7">
    <name type="scientific">Seminavis robusta</name>
    <dbReference type="NCBI Taxonomy" id="568900"/>
    <lineage>
        <taxon>Eukaryota</taxon>
        <taxon>Sar</taxon>
        <taxon>Stramenopiles</taxon>
        <taxon>Ochrophyta</taxon>
        <taxon>Bacillariophyta</taxon>
        <taxon>Bacillariophyceae</taxon>
        <taxon>Bacillariophycidae</taxon>
        <taxon>Naviculales</taxon>
        <taxon>Naviculaceae</taxon>
        <taxon>Seminavis</taxon>
    </lineage>
</organism>
<accession>A0A9N8DP44</accession>
<dbReference type="OrthoDB" id="9971691at2759"/>
<evidence type="ECO:0000256" key="4">
    <source>
        <dbReference type="SAM" id="SignalP"/>
    </source>
</evidence>
<feature type="signal peptide" evidence="4">
    <location>
        <begin position="1"/>
        <end position="20"/>
    </location>
</feature>
<dbReference type="EMBL" id="CAICTM010000187">
    <property type="protein sequence ID" value="CAB9504166.1"/>
    <property type="molecule type" value="Genomic_DNA"/>
</dbReference>
<evidence type="ECO:0000313" key="7">
    <source>
        <dbReference type="Proteomes" id="UP001153069"/>
    </source>
</evidence>
<name>A0A9N8DP44_9STRA</name>
<dbReference type="InterPro" id="IPR000805">
    <property type="entry name" value="Glyco_hydro_26"/>
</dbReference>
<proteinExistence type="inferred from homology"/>
<dbReference type="PRINTS" id="PR00739">
    <property type="entry name" value="GLHYDRLASE26"/>
</dbReference>
<dbReference type="GO" id="GO:0006080">
    <property type="term" value="P:substituted mannan metabolic process"/>
    <property type="evidence" value="ECO:0007669"/>
    <property type="project" value="InterPro"/>
</dbReference>
<comment type="similarity">
    <text evidence="1">Belongs to the glycosyl hydrolase 26 family.</text>
</comment>
<reference evidence="6" key="1">
    <citation type="submission" date="2020-06" db="EMBL/GenBank/DDBJ databases">
        <authorList>
            <consortium name="Plant Systems Biology data submission"/>
        </authorList>
    </citation>
    <scope>NUCLEOTIDE SEQUENCE</scope>
    <source>
        <strain evidence="6">D6</strain>
    </source>
</reference>
<protein>
    <submittedName>
        <fullName evidence="6">Mannan endo-1,4-beta-mannosidase</fullName>
    </submittedName>
</protein>
<gene>
    <name evidence="6" type="ORF">SEMRO_188_G081140.1</name>
</gene>
<feature type="chain" id="PRO_5040500552" evidence="4">
    <location>
        <begin position="21"/>
        <end position="569"/>
    </location>
</feature>
<evidence type="ECO:0000259" key="5">
    <source>
        <dbReference type="PROSITE" id="PS51764"/>
    </source>
</evidence>
<evidence type="ECO:0000256" key="2">
    <source>
        <dbReference type="ARBA" id="ARBA00022801"/>
    </source>
</evidence>
<feature type="domain" description="GH26" evidence="5">
    <location>
        <begin position="49"/>
        <end position="355"/>
    </location>
</feature>
<dbReference type="Pfam" id="PF02156">
    <property type="entry name" value="Glyco_hydro_26"/>
    <property type="match status" value="1"/>
</dbReference>
<dbReference type="InterPro" id="IPR017853">
    <property type="entry name" value="GH"/>
</dbReference>
<dbReference type="SUPFAM" id="SSF51445">
    <property type="entry name" value="(Trans)glycosidases"/>
    <property type="match status" value="1"/>
</dbReference>
<comment type="caution">
    <text evidence="6">The sequence shown here is derived from an EMBL/GenBank/DDBJ whole genome shotgun (WGS) entry which is preliminary data.</text>
</comment>
<evidence type="ECO:0000256" key="3">
    <source>
        <dbReference type="ARBA" id="ARBA00023295"/>
    </source>
</evidence>
<evidence type="ECO:0000313" key="6">
    <source>
        <dbReference type="EMBL" id="CAB9504166.1"/>
    </source>
</evidence>
<keyword evidence="7" id="KW-1185">Reference proteome</keyword>
<dbReference type="GO" id="GO:0016985">
    <property type="term" value="F:mannan endo-1,4-beta-mannosidase activity"/>
    <property type="evidence" value="ECO:0007669"/>
    <property type="project" value="InterPro"/>
</dbReference>
<sequence>MHFSSLLALLVLGLVPLTASANNATGAWTSESSVSVTIPRSTTASCSQRRGFQTLQLLYSIRGNSIVSGQHNDQKDGTDESHYTERVREITGQYPGLYGADFLFHGSAERRWAITMEAERQWAKGAIISLMWHACPPTMGPNATMRCFWEGDILSELTDLEWNDLISDGGDLNSNWKTRIDEISVYLQYLEQRNVEVLWRPLHEQNQPLFWWGGRTGDNGTKKLWQLTHDYMTNELGLKNLIWVWDVQDLQTIDFDEYNPGQEYFDIAALDIYAPAFSYTFNLWYISLLANAGDRVVAIGENFQLPTQSVLDSQPMWTFFMTWANGLEADQGGSQTNSIGFIREVYNNPRVLKLKDMPGWLNQSFVFDCQETTDCSDDLDCGFDGYCLSDVCYYDFRSYHSTLPGRIFAVSDLDRHTMDCGGNGISQFQLVSPLVFNYNYYYTCSQLNNMTTGAMRQTSMDIATLGNVIFLDRHAIGCQGKAIQYLRLVSDGGNIGYAYQCGYDDLFEVTDYYTEWDSIGFLGTGQPGYLDRHKVSCPTGKVLSFVQLQTNDSMRYHYRCGFALYVPSP</sequence>
<dbReference type="PROSITE" id="PS51764">
    <property type="entry name" value="GH26"/>
    <property type="match status" value="1"/>
</dbReference>
<evidence type="ECO:0000256" key="1">
    <source>
        <dbReference type="ARBA" id="ARBA00007754"/>
    </source>
</evidence>
<dbReference type="InterPro" id="IPR022790">
    <property type="entry name" value="GH26_dom"/>
</dbReference>
<dbReference type="PANTHER" id="PTHR40079:SF4">
    <property type="entry name" value="GH26 DOMAIN-CONTAINING PROTEIN-RELATED"/>
    <property type="match status" value="1"/>
</dbReference>
<keyword evidence="3" id="KW-0326">Glycosidase</keyword>
<keyword evidence="4" id="KW-0732">Signal</keyword>
<keyword evidence="2" id="KW-0378">Hydrolase</keyword>
<dbReference type="Proteomes" id="UP001153069">
    <property type="component" value="Unassembled WGS sequence"/>
</dbReference>